<dbReference type="EnsemblMetazoa" id="XM_038215963.1">
    <property type="protein sequence ID" value="XP_038071891.1"/>
    <property type="gene ID" value="LOC119740604"/>
</dbReference>
<keyword evidence="4" id="KW-1185">Reference proteome</keyword>
<feature type="domain" description="Nerve growth factor-related" evidence="2">
    <location>
        <begin position="144"/>
        <end position="221"/>
    </location>
</feature>
<evidence type="ECO:0000313" key="4">
    <source>
        <dbReference type="Proteomes" id="UP000887568"/>
    </source>
</evidence>
<accession>A0A914B6Q9</accession>
<dbReference type="RefSeq" id="XP_038071891.1">
    <property type="nucleotide sequence ID" value="XM_038215963.1"/>
</dbReference>
<proteinExistence type="predicted"/>
<dbReference type="SUPFAM" id="SSF57501">
    <property type="entry name" value="Cystine-knot cytokines"/>
    <property type="match status" value="1"/>
</dbReference>
<dbReference type="GeneID" id="119740604"/>
<dbReference type="OrthoDB" id="10040891at2759"/>
<dbReference type="Pfam" id="PF00243">
    <property type="entry name" value="NGF"/>
    <property type="match status" value="1"/>
</dbReference>
<dbReference type="AlphaFoldDB" id="A0A914B6Q9"/>
<dbReference type="InterPro" id="IPR029034">
    <property type="entry name" value="Cystine-knot_cytokine"/>
</dbReference>
<evidence type="ECO:0000256" key="1">
    <source>
        <dbReference type="SAM" id="MobiDB-lite"/>
    </source>
</evidence>
<feature type="region of interest" description="Disordered" evidence="1">
    <location>
        <begin position="104"/>
        <end position="123"/>
    </location>
</feature>
<protein>
    <recommendedName>
        <fullName evidence="2">Nerve growth factor-related domain-containing protein</fullName>
    </recommendedName>
</protein>
<organism evidence="3 4">
    <name type="scientific">Patiria miniata</name>
    <name type="common">Bat star</name>
    <name type="synonym">Asterina miniata</name>
    <dbReference type="NCBI Taxonomy" id="46514"/>
    <lineage>
        <taxon>Eukaryota</taxon>
        <taxon>Metazoa</taxon>
        <taxon>Echinodermata</taxon>
        <taxon>Eleutherozoa</taxon>
        <taxon>Asterozoa</taxon>
        <taxon>Asteroidea</taxon>
        <taxon>Valvatacea</taxon>
        <taxon>Valvatida</taxon>
        <taxon>Asterinidae</taxon>
        <taxon>Patiria</taxon>
    </lineage>
</organism>
<name>A0A914B6Q9_PATMI</name>
<dbReference type="GO" id="GO:0005102">
    <property type="term" value="F:signaling receptor binding"/>
    <property type="evidence" value="ECO:0007669"/>
    <property type="project" value="InterPro"/>
</dbReference>
<dbReference type="Gene3D" id="2.10.90.10">
    <property type="entry name" value="Cystine-knot cytokines"/>
    <property type="match status" value="1"/>
</dbReference>
<evidence type="ECO:0000313" key="3">
    <source>
        <dbReference type="EnsemblMetazoa" id="XP_038071891.1"/>
    </source>
</evidence>
<dbReference type="OMA" id="WVGKGKP"/>
<evidence type="ECO:0000259" key="2">
    <source>
        <dbReference type="Pfam" id="PF00243"/>
    </source>
</evidence>
<sequence>IVVAGYVHYPSCPYLPPDFDFDADHQDSRGPPPQAIHDNGMLHLVLHYLSQKLIREMEGEEETMLNQRQGQVLHDKITGFYDEILKHPALNSNRIAFSQKKPDFAEYRPDHPGEASPSHRRGKRATGLLTEICQSVRGWEQETIGVTRNHEVVNLYPDQHFFTTRCLSNGQSCNYINDWTVTSECTSRSSWTIAYVEVLDGSSIGYDWEWIAIDTCCSCAASA</sequence>
<dbReference type="InterPro" id="IPR002072">
    <property type="entry name" value="Nerve_growth_factor-rel"/>
</dbReference>
<reference evidence="3" key="1">
    <citation type="submission" date="2022-11" db="UniProtKB">
        <authorList>
            <consortium name="EnsemblMetazoa"/>
        </authorList>
    </citation>
    <scope>IDENTIFICATION</scope>
</reference>
<feature type="compositionally biased region" description="Basic and acidic residues" evidence="1">
    <location>
        <begin position="104"/>
        <end position="113"/>
    </location>
</feature>
<dbReference type="Proteomes" id="UP000887568">
    <property type="component" value="Unplaced"/>
</dbReference>
<dbReference type="PROSITE" id="PS50270">
    <property type="entry name" value="NGF_2"/>
    <property type="match status" value="1"/>
</dbReference>